<dbReference type="OrthoDB" id="5421607at2759"/>
<evidence type="ECO:0000256" key="8">
    <source>
        <dbReference type="ARBA" id="ARBA00023274"/>
    </source>
</evidence>
<comment type="subcellular location">
    <subcellularLocation>
        <location evidence="2 9">Cytoplasm</location>
    </subcellularLocation>
    <subcellularLocation>
        <location evidence="1">Endoplasmic reticulum</location>
    </subcellularLocation>
</comment>
<feature type="compositionally biased region" description="Basic residues" evidence="10">
    <location>
        <begin position="578"/>
        <end position="587"/>
    </location>
</feature>
<comment type="similarity">
    <text evidence="3 9">Belongs to the SRP72 family.</text>
</comment>
<evidence type="ECO:0000256" key="3">
    <source>
        <dbReference type="ARBA" id="ARBA00007676"/>
    </source>
</evidence>
<dbReference type="Proteomes" id="UP000244722">
    <property type="component" value="Unassembled WGS sequence"/>
</dbReference>
<dbReference type="Gene3D" id="1.25.40.10">
    <property type="entry name" value="Tetratricopeptide repeat domain"/>
    <property type="match status" value="2"/>
</dbReference>
<dbReference type="Pfam" id="PF08492">
    <property type="entry name" value="SRP72"/>
    <property type="match status" value="1"/>
</dbReference>
<feature type="compositionally biased region" description="Basic and acidic residues" evidence="10">
    <location>
        <begin position="557"/>
        <end position="568"/>
    </location>
</feature>
<dbReference type="GO" id="GO:0005783">
    <property type="term" value="C:endoplasmic reticulum"/>
    <property type="evidence" value="ECO:0007669"/>
    <property type="project" value="UniProtKB-SubCell"/>
</dbReference>
<feature type="compositionally biased region" description="Basic residues" evidence="10">
    <location>
        <begin position="630"/>
        <end position="640"/>
    </location>
</feature>
<reference evidence="12 13" key="1">
    <citation type="submission" date="2017-04" db="EMBL/GenBank/DDBJ databases">
        <title>Draft genome sequence of Tuber borchii Vittad., a whitish edible truffle.</title>
        <authorList>
            <consortium name="DOE Joint Genome Institute"/>
            <person name="Murat C."/>
            <person name="Kuo A."/>
            <person name="Barry K.W."/>
            <person name="Clum A."/>
            <person name="Dockter R.B."/>
            <person name="Fauchery L."/>
            <person name="Iotti M."/>
            <person name="Kohler A."/>
            <person name="Labutti K."/>
            <person name="Lindquist E.A."/>
            <person name="Lipzen A."/>
            <person name="Ohm R.A."/>
            <person name="Wang M."/>
            <person name="Grigoriev I.V."/>
            <person name="Zambonelli A."/>
            <person name="Martin F.M."/>
        </authorList>
    </citation>
    <scope>NUCLEOTIDE SEQUENCE [LARGE SCALE GENOMIC DNA]</scope>
    <source>
        <strain evidence="12 13">Tbo3840</strain>
    </source>
</reference>
<comment type="caution">
    <text evidence="12">The sequence shown here is derived from an EMBL/GenBank/DDBJ whole genome shotgun (WGS) entry which is preliminary data.</text>
</comment>
<keyword evidence="7 9" id="KW-0733">Signal recognition particle</keyword>
<dbReference type="PANTHER" id="PTHR14094:SF9">
    <property type="entry name" value="SIGNAL RECOGNITION PARTICLE SUBUNIT SRP72"/>
    <property type="match status" value="1"/>
</dbReference>
<evidence type="ECO:0000256" key="9">
    <source>
        <dbReference type="PIRNR" id="PIRNR038922"/>
    </source>
</evidence>
<dbReference type="AlphaFoldDB" id="A0A2T7A3H6"/>
<dbReference type="GO" id="GO:0043022">
    <property type="term" value="F:ribosome binding"/>
    <property type="evidence" value="ECO:0007669"/>
    <property type="project" value="TreeGrafter"/>
</dbReference>
<feature type="compositionally biased region" description="Gly residues" evidence="10">
    <location>
        <begin position="588"/>
        <end position="609"/>
    </location>
</feature>
<feature type="domain" description="Signal recognition particle SRP72 subunit RNA-binding" evidence="11">
    <location>
        <begin position="552"/>
        <end position="580"/>
    </location>
</feature>
<dbReference type="PANTHER" id="PTHR14094">
    <property type="entry name" value="SIGNAL RECOGNITION PARTICLE 72"/>
    <property type="match status" value="1"/>
</dbReference>
<organism evidence="12 13">
    <name type="scientific">Tuber borchii</name>
    <name type="common">White truffle</name>
    <dbReference type="NCBI Taxonomy" id="42251"/>
    <lineage>
        <taxon>Eukaryota</taxon>
        <taxon>Fungi</taxon>
        <taxon>Dikarya</taxon>
        <taxon>Ascomycota</taxon>
        <taxon>Pezizomycotina</taxon>
        <taxon>Pezizomycetes</taxon>
        <taxon>Pezizales</taxon>
        <taxon>Tuberaceae</taxon>
        <taxon>Tuber</taxon>
    </lineage>
</organism>
<evidence type="ECO:0000256" key="6">
    <source>
        <dbReference type="ARBA" id="ARBA00022824"/>
    </source>
</evidence>
<keyword evidence="8 9" id="KW-0687">Ribonucleoprotein</keyword>
<gene>
    <name evidence="12" type="ORF">B9Z19DRAFT_1018111</name>
</gene>
<dbReference type="InterPro" id="IPR011990">
    <property type="entry name" value="TPR-like_helical_dom_sf"/>
</dbReference>
<evidence type="ECO:0000259" key="11">
    <source>
        <dbReference type="Pfam" id="PF08492"/>
    </source>
</evidence>
<dbReference type="InterPro" id="IPR026270">
    <property type="entry name" value="SRP72"/>
</dbReference>
<evidence type="ECO:0000313" key="12">
    <source>
        <dbReference type="EMBL" id="PUU82278.1"/>
    </source>
</evidence>
<dbReference type="Pfam" id="PF17004">
    <property type="entry name" value="SRP_TPR_like"/>
    <property type="match status" value="1"/>
</dbReference>
<sequence>MSQYTPATLESLISITGEADHTSILKHANNVLKSEKSHKRTLHTKAVALINLDRYDDAFSVLSTPELVGEAALERAYCLYKLGRLEDALAAAVEGAKDGGRDERGLKHVEAQAAYRLEKFDQAAGIYAALSRGGYQAENEDYDMSVNISATNAQLVWANGSTGGDDNKVDRSALDAFETAFNFACGAVARCAFGQALVLLKRAKELGLLLEDLSEEERKVEVAPVLAQEAYVLAKMGRWEEALERSKELDVPSITDTSLKVVATNNEIAITSRLPDYNPHLSLVTSAESATTSVSSKAFLFQSKILNRNHAVLELEAGKNQAAKKQALAHLQNYPYDSEASVILAAAREGKVEKLVEKNPGDLGLSLTLAQLRMRSGNITGAIAAVENVISAAPEDQKYLPGVIGLLVGLYQHQGRRQHVKEILSKASEYWKNSPTPNHALLRASAKAHLDNSTPTDIDLHSAHSIFTLLLAHSPSDPFAIAGLLASTPSTPTSPPPLQNLQPKLTPLEKLISTIDVAALEAAGVAQPPPRKRPAEEVGGASGKVGVKVVHKKKAHKFDTSKTPDPERWLPLWDRSGYKPKAKKGRGKAGGGGGATQGGGGGGGGGTGGEESMELAGGGRVDVLKVNANKPKKKKKGGKR</sequence>
<evidence type="ECO:0000313" key="13">
    <source>
        <dbReference type="Proteomes" id="UP000244722"/>
    </source>
</evidence>
<evidence type="ECO:0000256" key="5">
    <source>
        <dbReference type="ARBA" id="ARBA00022490"/>
    </source>
</evidence>
<feature type="region of interest" description="Disordered" evidence="10">
    <location>
        <begin position="555"/>
        <end position="640"/>
    </location>
</feature>
<evidence type="ECO:0000256" key="4">
    <source>
        <dbReference type="ARBA" id="ARBA00018350"/>
    </source>
</evidence>
<evidence type="ECO:0000256" key="2">
    <source>
        <dbReference type="ARBA" id="ARBA00004496"/>
    </source>
</evidence>
<keyword evidence="5 9" id="KW-0963">Cytoplasm</keyword>
<keyword evidence="13" id="KW-1185">Reference proteome</keyword>
<comment type="function">
    <text evidence="9">Component of the signal recognition particle (SRP) complex, a ribonucleoprotein complex that mediates the cotranslational targeting of secretory and membrane proteins to the endoplasmic reticulum (ER).</text>
</comment>
<keyword evidence="6" id="KW-0256">Endoplasmic reticulum</keyword>
<dbReference type="InterPro" id="IPR013699">
    <property type="entry name" value="Signal_recog_part_SRP72_RNA-bd"/>
</dbReference>
<dbReference type="PIRSF" id="PIRSF038922">
    <property type="entry name" value="SRP72"/>
    <property type="match status" value="1"/>
</dbReference>
<proteinExistence type="inferred from homology"/>
<name>A0A2T7A3H6_TUBBO</name>
<dbReference type="InterPro" id="IPR031545">
    <property type="entry name" value="SRP72_TPR-like"/>
</dbReference>
<dbReference type="GO" id="GO:0005786">
    <property type="term" value="C:signal recognition particle, endoplasmic reticulum targeting"/>
    <property type="evidence" value="ECO:0007669"/>
    <property type="project" value="UniProtKB-UniRule"/>
</dbReference>
<dbReference type="STRING" id="42251.A0A2T7A3H6"/>
<evidence type="ECO:0000256" key="7">
    <source>
        <dbReference type="ARBA" id="ARBA00023135"/>
    </source>
</evidence>
<dbReference type="EMBL" id="NESQ01000031">
    <property type="protein sequence ID" value="PUU82278.1"/>
    <property type="molecule type" value="Genomic_DNA"/>
</dbReference>
<dbReference type="SUPFAM" id="SSF48452">
    <property type="entry name" value="TPR-like"/>
    <property type="match status" value="1"/>
</dbReference>
<protein>
    <recommendedName>
        <fullName evidence="4 9">Signal recognition particle subunit SRP72</fullName>
    </recommendedName>
</protein>
<evidence type="ECO:0000256" key="10">
    <source>
        <dbReference type="SAM" id="MobiDB-lite"/>
    </source>
</evidence>
<evidence type="ECO:0000256" key="1">
    <source>
        <dbReference type="ARBA" id="ARBA00004240"/>
    </source>
</evidence>
<dbReference type="GO" id="GO:0006614">
    <property type="term" value="P:SRP-dependent cotranslational protein targeting to membrane"/>
    <property type="evidence" value="ECO:0007669"/>
    <property type="project" value="UniProtKB-UniRule"/>
</dbReference>
<accession>A0A2T7A3H6</accession>
<dbReference type="GO" id="GO:0008312">
    <property type="term" value="F:7S RNA binding"/>
    <property type="evidence" value="ECO:0007669"/>
    <property type="project" value="InterPro"/>
</dbReference>